<dbReference type="PANTHER" id="PTHR41523">
    <property type="entry name" value="TWO-COMPONENT SYSTEM SENSOR PROTEIN"/>
    <property type="match status" value="1"/>
</dbReference>
<evidence type="ECO:0000256" key="4">
    <source>
        <dbReference type="ARBA" id="ARBA00022679"/>
    </source>
</evidence>
<dbReference type="SUPFAM" id="SSF55785">
    <property type="entry name" value="PYP-like sensor domain (PAS domain)"/>
    <property type="match status" value="1"/>
</dbReference>
<dbReference type="RefSeq" id="WP_367722852.1">
    <property type="nucleotide sequence ID" value="NZ_JBFOCH010000002.1"/>
</dbReference>
<protein>
    <recommendedName>
        <fullName evidence="2">histidine kinase</fullName>
        <ecNumber evidence="2">2.7.13.3</ecNumber>
    </recommendedName>
</protein>
<dbReference type="Proteomes" id="UP001556196">
    <property type="component" value="Unassembled WGS sequence"/>
</dbReference>
<evidence type="ECO:0000256" key="3">
    <source>
        <dbReference type="ARBA" id="ARBA00022553"/>
    </source>
</evidence>
<evidence type="ECO:0000256" key="1">
    <source>
        <dbReference type="ARBA" id="ARBA00000085"/>
    </source>
</evidence>
<dbReference type="EMBL" id="JBFOCI010000002">
    <property type="protein sequence ID" value="MEW9805766.1"/>
    <property type="molecule type" value="Genomic_DNA"/>
</dbReference>
<dbReference type="PANTHER" id="PTHR41523:SF7">
    <property type="entry name" value="HISTIDINE KINASE"/>
    <property type="match status" value="1"/>
</dbReference>
<evidence type="ECO:0000256" key="5">
    <source>
        <dbReference type="ARBA" id="ARBA00022741"/>
    </source>
</evidence>
<comment type="catalytic activity">
    <reaction evidence="1">
        <text>ATP + protein L-histidine = ADP + protein N-phospho-L-histidine.</text>
        <dbReference type="EC" id="2.7.13.3"/>
    </reaction>
</comment>
<evidence type="ECO:0000256" key="2">
    <source>
        <dbReference type="ARBA" id="ARBA00012438"/>
    </source>
</evidence>
<sequence length="344" mass="36739">MSLGNGGKGRAALNGDKEIAFGLSRALRNTAVSVLYQSPDMRVAWAQNIPSAWSNDSIVGLTDDDFLPAQAAGSLKAAKRSALEGSQSGRLEICIPNGAGDQHEQWFDLWIDVDKAPDGTVKGIVTTAVEITEQRRREQTLRVLLREVSHRSRNLLAIIQSIATQTGRYASSIEAFLSRFRDRLQSLASSQDLVTSSNWRGADLGELVHGQAARYSATPGSAVRLEGDRPWLNPNAALHVGLALHELIANSVSYGALSRPGGHVSLSAKVARASTGDPSLLLLWTETIGSPEQPVGQVTREKNFGSVALERVVPASLGGSATLNIEDGVLEYRLAIPSGNFEPG</sequence>
<organism evidence="9 10">
    <name type="scientific">Mesorhizobium marinum</name>
    <dbReference type="NCBI Taxonomy" id="3228790"/>
    <lineage>
        <taxon>Bacteria</taxon>
        <taxon>Pseudomonadati</taxon>
        <taxon>Pseudomonadota</taxon>
        <taxon>Alphaproteobacteria</taxon>
        <taxon>Hyphomicrobiales</taxon>
        <taxon>Phyllobacteriaceae</taxon>
        <taxon>Mesorhizobium</taxon>
    </lineage>
</organism>
<evidence type="ECO:0000256" key="6">
    <source>
        <dbReference type="ARBA" id="ARBA00022777"/>
    </source>
</evidence>
<dbReference type="Gene3D" id="3.30.450.20">
    <property type="entry name" value="PAS domain"/>
    <property type="match status" value="1"/>
</dbReference>
<comment type="caution">
    <text evidence="9">The sequence shown here is derived from an EMBL/GenBank/DDBJ whole genome shotgun (WGS) entry which is preliminary data.</text>
</comment>
<proteinExistence type="predicted"/>
<keyword evidence="4 9" id="KW-0808">Transferase</keyword>
<name>A0ABV3QXM7_9HYPH</name>
<dbReference type="SMART" id="SM00911">
    <property type="entry name" value="HWE_HK"/>
    <property type="match status" value="1"/>
</dbReference>
<keyword evidence="7" id="KW-0067">ATP-binding</keyword>
<gene>
    <name evidence="9" type="ORF">ABUE31_07215</name>
</gene>
<keyword evidence="3" id="KW-0597">Phosphoprotein</keyword>
<keyword evidence="6 9" id="KW-0418">Kinase</keyword>
<evidence type="ECO:0000313" key="10">
    <source>
        <dbReference type="Proteomes" id="UP001556196"/>
    </source>
</evidence>
<dbReference type="InterPro" id="IPR035965">
    <property type="entry name" value="PAS-like_dom_sf"/>
</dbReference>
<accession>A0ABV3QXM7</accession>
<evidence type="ECO:0000313" key="9">
    <source>
        <dbReference type="EMBL" id="MEW9805766.1"/>
    </source>
</evidence>
<dbReference type="Pfam" id="PF07536">
    <property type="entry name" value="HWE_HK"/>
    <property type="match status" value="1"/>
</dbReference>
<reference evidence="9 10" key="1">
    <citation type="submission" date="2024-06" db="EMBL/GenBank/DDBJ databases">
        <authorList>
            <person name="Tuo L."/>
        </authorList>
    </citation>
    <scope>NUCLEOTIDE SEQUENCE [LARGE SCALE GENOMIC DNA]</scope>
    <source>
        <strain evidence="9 10">ZMM04-5</strain>
    </source>
</reference>
<feature type="domain" description="Signal transduction histidine kinase HWE region" evidence="8">
    <location>
        <begin position="147"/>
        <end position="229"/>
    </location>
</feature>
<evidence type="ECO:0000259" key="8">
    <source>
        <dbReference type="SMART" id="SM00911"/>
    </source>
</evidence>
<dbReference type="EC" id="2.7.13.3" evidence="2"/>
<dbReference type="InterPro" id="IPR011102">
    <property type="entry name" value="Sig_transdc_His_kinase_HWE"/>
</dbReference>
<dbReference type="GO" id="GO:0004673">
    <property type="term" value="F:protein histidine kinase activity"/>
    <property type="evidence" value="ECO:0007669"/>
    <property type="project" value="UniProtKB-EC"/>
</dbReference>
<evidence type="ECO:0000256" key="7">
    <source>
        <dbReference type="ARBA" id="ARBA00022840"/>
    </source>
</evidence>
<keyword evidence="5" id="KW-0547">Nucleotide-binding</keyword>
<keyword evidence="10" id="KW-1185">Reference proteome</keyword>